<evidence type="ECO:0000256" key="2">
    <source>
        <dbReference type="SAM" id="Phobius"/>
    </source>
</evidence>
<feature type="compositionally biased region" description="Low complexity" evidence="1">
    <location>
        <begin position="67"/>
        <end position="154"/>
    </location>
</feature>
<keyword evidence="2" id="KW-1133">Transmembrane helix</keyword>
<feature type="transmembrane region" description="Helical" evidence="2">
    <location>
        <begin position="168"/>
        <end position="190"/>
    </location>
</feature>
<feature type="signal peptide" evidence="3">
    <location>
        <begin position="1"/>
        <end position="24"/>
    </location>
</feature>
<organism evidence="4 5">
    <name type="scientific">Penicillium atrosanguineum</name>
    <dbReference type="NCBI Taxonomy" id="1132637"/>
    <lineage>
        <taxon>Eukaryota</taxon>
        <taxon>Fungi</taxon>
        <taxon>Dikarya</taxon>
        <taxon>Ascomycota</taxon>
        <taxon>Pezizomycotina</taxon>
        <taxon>Eurotiomycetes</taxon>
        <taxon>Eurotiomycetidae</taxon>
        <taxon>Eurotiales</taxon>
        <taxon>Aspergillaceae</taxon>
        <taxon>Penicillium</taxon>
    </lineage>
</organism>
<sequence>MKSSILALVATYCVFATCHPYVTSTESWSALQTTVGSKPSSGPLYGEFIILRKVNTDGDHVALQARDTASTDSTTTSITSTSSTTTSTTTSSTTTSSDTSTTSTTISTTASTSSISTTSSTSATSTTTSASTTSSSTTTSTSTTTTSTASATSSASAELAEWNRKGNITAVVFSVCLISLFSGISIAFCLSDKARKKRIAARELLKSTSTISTEPLVPSKMPPEDRPSLMPKDNMLSDTPPRTAHSVGNDWGQTPGSIARSEAGEDGDIDTRDGRNKTPVSLV</sequence>
<evidence type="ECO:0000313" key="4">
    <source>
        <dbReference type="EMBL" id="KAJ5320730.1"/>
    </source>
</evidence>
<feature type="chain" id="PRO_5041114619" description="Mid2 domain-containing protein" evidence="3">
    <location>
        <begin position="25"/>
        <end position="283"/>
    </location>
</feature>
<evidence type="ECO:0000313" key="5">
    <source>
        <dbReference type="Proteomes" id="UP001147746"/>
    </source>
</evidence>
<feature type="region of interest" description="Disordered" evidence="1">
    <location>
        <begin position="65"/>
        <end position="154"/>
    </location>
</feature>
<name>A0A9W9GLW0_9EURO</name>
<reference evidence="4" key="1">
    <citation type="submission" date="2022-12" db="EMBL/GenBank/DDBJ databases">
        <authorList>
            <person name="Petersen C."/>
        </authorList>
    </citation>
    <scope>NUCLEOTIDE SEQUENCE</scope>
    <source>
        <strain evidence="4">IBT 21472</strain>
    </source>
</reference>
<dbReference type="Proteomes" id="UP001147746">
    <property type="component" value="Unassembled WGS sequence"/>
</dbReference>
<dbReference type="EMBL" id="JAPZBO010000003">
    <property type="protein sequence ID" value="KAJ5320730.1"/>
    <property type="molecule type" value="Genomic_DNA"/>
</dbReference>
<feature type="region of interest" description="Disordered" evidence="1">
    <location>
        <begin position="212"/>
        <end position="283"/>
    </location>
</feature>
<dbReference type="AlphaFoldDB" id="A0A9W9GLW0"/>
<keyword evidence="2" id="KW-0472">Membrane</keyword>
<evidence type="ECO:0000256" key="1">
    <source>
        <dbReference type="SAM" id="MobiDB-lite"/>
    </source>
</evidence>
<comment type="caution">
    <text evidence="4">The sequence shown here is derived from an EMBL/GenBank/DDBJ whole genome shotgun (WGS) entry which is preliminary data.</text>
</comment>
<reference evidence="4" key="2">
    <citation type="journal article" date="2023" name="IMA Fungus">
        <title>Comparative genomic study of the Penicillium genus elucidates a diverse pangenome and 15 lateral gene transfer events.</title>
        <authorList>
            <person name="Petersen C."/>
            <person name="Sorensen T."/>
            <person name="Nielsen M.R."/>
            <person name="Sondergaard T.E."/>
            <person name="Sorensen J.L."/>
            <person name="Fitzpatrick D.A."/>
            <person name="Frisvad J.C."/>
            <person name="Nielsen K.L."/>
        </authorList>
    </citation>
    <scope>NUCLEOTIDE SEQUENCE</scope>
    <source>
        <strain evidence="4">IBT 21472</strain>
    </source>
</reference>
<proteinExistence type="predicted"/>
<protein>
    <recommendedName>
        <fullName evidence="6">Mid2 domain-containing protein</fullName>
    </recommendedName>
</protein>
<keyword evidence="3" id="KW-0732">Signal</keyword>
<keyword evidence="2" id="KW-0812">Transmembrane</keyword>
<evidence type="ECO:0000256" key="3">
    <source>
        <dbReference type="SAM" id="SignalP"/>
    </source>
</evidence>
<accession>A0A9W9GLW0</accession>
<keyword evidence="5" id="KW-1185">Reference proteome</keyword>
<evidence type="ECO:0008006" key="6">
    <source>
        <dbReference type="Google" id="ProtNLM"/>
    </source>
</evidence>
<gene>
    <name evidence="4" type="ORF">N7476_003732</name>
</gene>